<dbReference type="InterPro" id="IPR036249">
    <property type="entry name" value="Thioredoxin-like_sf"/>
</dbReference>
<dbReference type="Proteomes" id="UP000320773">
    <property type="component" value="Unassembled WGS sequence"/>
</dbReference>
<organism evidence="2 3">
    <name type="scientific">Flavobacterium branchiophilum</name>
    <dbReference type="NCBI Taxonomy" id="55197"/>
    <lineage>
        <taxon>Bacteria</taxon>
        <taxon>Pseudomonadati</taxon>
        <taxon>Bacteroidota</taxon>
        <taxon>Flavobacteriia</taxon>
        <taxon>Flavobacteriales</taxon>
        <taxon>Flavobacteriaceae</taxon>
        <taxon>Flavobacterium</taxon>
    </lineage>
</organism>
<feature type="domain" description="Thioredoxin" evidence="1">
    <location>
        <begin position="307"/>
        <end position="437"/>
    </location>
</feature>
<keyword evidence="2" id="KW-0413">Isomerase</keyword>
<dbReference type="EMBL" id="VFPJ01000001">
    <property type="protein sequence ID" value="TQM40387.1"/>
    <property type="molecule type" value="Genomic_DNA"/>
</dbReference>
<dbReference type="Pfam" id="PF13905">
    <property type="entry name" value="Thioredoxin_8"/>
    <property type="match status" value="1"/>
</dbReference>
<dbReference type="GO" id="GO:0030178">
    <property type="term" value="P:negative regulation of Wnt signaling pathway"/>
    <property type="evidence" value="ECO:0007669"/>
    <property type="project" value="TreeGrafter"/>
</dbReference>
<name>A0A543G2V0_9FLAO</name>
<dbReference type="GO" id="GO:0031397">
    <property type="term" value="P:negative regulation of protein ubiquitination"/>
    <property type="evidence" value="ECO:0007669"/>
    <property type="project" value="TreeGrafter"/>
</dbReference>
<evidence type="ECO:0000313" key="2">
    <source>
        <dbReference type="EMBL" id="TQM40387.1"/>
    </source>
</evidence>
<accession>A0A543G2V0</accession>
<evidence type="ECO:0000259" key="1">
    <source>
        <dbReference type="PROSITE" id="PS51352"/>
    </source>
</evidence>
<dbReference type="PANTHER" id="PTHR46472">
    <property type="entry name" value="NUCLEOREDOXIN"/>
    <property type="match status" value="1"/>
</dbReference>
<comment type="caution">
    <text evidence="2">The sequence shown here is derived from an EMBL/GenBank/DDBJ whole genome shotgun (WGS) entry which is preliminary data.</text>
</comment>
<dbReference type="PROSITE" id="PS51352">
    <property type="entry name" value="THIOREDOXIN_2"/>
    <property type="match status" value="1"/>
</dbReference>
<dbReference type="SUPFAM" id="SSF52833">
    <property type="entry name" value="Thioredoxin-like"/>
    <property type="match status" value="1"/>
</dbReference>
<dbReference type="RefSeq" id="WP_089079656.1">
    <property type="nucleotide sequence ID" value="NZ_VFPJ01000001.1"/>
</dbReference>
<dbReference type="PANTHER" id="PTHR46472:SF1">
    <property type="entry name" value="NUCLEOREDOXIN"/>
    <property type="match status" value="1"/>
</dbReference>
<sequence>MRIFICFLLLCTAHLKAQSIKGRFSKVLSNDISLWGFDGLKEYELAKTNTDLDGNFILKYPKDYIGSSILKSKGASNIIVLLAGEDIEINWDDLTDFKTLEFKNSTENEFFEKAIALNQDIQKKIPALSYLLPLYKDTEAQKKWLKDELAFQNTKITDFYKKINPQLYVSSYIKFRKCIAAIENIKTETEYINSELAACYKQTHFNDNKIWHSGLIKEWLVNYYQMLEKVFPSTSLSVQLIIANQVWLDDLKTDPLRKQEIATFCFNWLEKKGYIAPASQIALAMLNETNCNLDVKTQSIFEQYQKLAIGNTAPNIILSENKNLLNLSNTYKFVIFGASWCPNCQSNYPSLIGIYGRLQKQIDIEFIYISIDTDVKAFEAYYKGAPFITFCDGKGWDSQAAKDYYLNATPTYILMDKNLKIISKIANPYELETYFQK</sequence>
<protein>
    <submittedName>
        <fullName evidence="2">Thiol-disulfide isomerase/thioredoxin</fullName>
    </submittedName>
</protein>
<dbReference type="AlphaFoldDB" id="A0A543G2V0"/>
<proteinExistence type="predicted"/>
<gene>
    <name evidence="2" type="ORF">BC670_1270</name>
</gene>
<dbReference type="InterPro" id="IPR013766">
    <property type="entry name" value="Thioredoxin_domain"/>
</dbReference>
<reference evidence="2 3" key="1">
    <citation type="submission" date="2019-06" db="EMBL/GenBank/DDBJ databases">
        <title>Genomic Encyclopedia of Archaeal and Bacterial Type Strains, Phase II (KMG-II): from individual species to whole genera.</title>
        <authorList>
            <person name="Goeker M."/>
        </authorList>
    </citation>
    <scope>NUCLEOTIDE SEQUENCE [LARGE SCALE GENOMIC DNA]</scope>
    <source>
        <strain evidence="2 3">DSM 24789</strain>
    </source>
</reference>
<dbReference type="InterPro" id="IPR012336">
    <property type="entry name" value="Thioredoxin-like_fold"/>
</dbReference>
<dbReference type="Gene3D" id="3.40.30.10">
    <property type="entry name" value="Glutaredoxin"/>
    <property type="match status" value="1"/>
</dbReference>
<dbReference type="GO" id="GO:0016853">
    <property type="term" value="F:isomerase activity"/>
    <property type="evidence" value="ECO:0007669"/>
    <property type="project" value="UniProtKB-KW"/>
</dbReference>
<dbReference type="CDD" id="cd02966">
    <property type="entry name" value="TlpA_like_family"/>
    <property type="match status" value="1"/>
</dbReference>
<evidence type="ECO:0000313" key="3">
    <source>
        <dbReference type="Proteomes" id="UP000320773"/>
    </source>
</evidence>
<dbReference type="GO" id="GO:0004791">
    <property type="term" value="F:thioredoxin-disulfide reductase (NADPH) activity"/>
    <property type="evidence" value="ECO:0007669"/>
    <property type="project" value="TreeGrafter"/>
</dbReference>